<gene>
    <name evidence="1" type="ORF">O6H91_14G035200</name>
</gene>
<sequence length="474" mass="53412">MHVMRRLKSFASGSSSTSEALRDPGTKRVKLEEKQRKVAGAESLPPEAKEGVGEPMALRSLSLGGSSSMIVGCEAVNGGDDELPKEMLDMKIRDDKIDNTDEKEMELTVIDETGTDTGHVISTTVGGQNGQPKQTISYLPERVVGTGSFGVVFQAKCIETGETVAIKKVLQDKRYKNRELQIMRLFDHPNVVALKHCFFSTTEKEELFLNLVLEYVPETVYRISKHYNRLNQRMPLLYVKLYTYQIFRSLAYIHGGVGVCHRDIKPQNLLVNPHSHQLKLCDFGSAKVLIKGEPNISYICSRYYRAPELIFGATEYTTAIDIWSVGCVLAELLLGQPLFPGESGVDQLVEIIKVLGTPTREEIKCMNPNYTEFKFPHIKAHPWHKVFHKRTPPEAVDLVSRLLQYSPNLRCSALEALVHPFFDELRDPNLRLPNGRPLPPLFNFKPLELKGASPELLQRLIPEHARKLVPFLPL</sequence>
<evidence type="ECO:0000313" key="2">
    <source>
        <dbReference type="Proteomes" id="UP001162992"/>
    </source>
</evidence>
<dbReference type="EMBL" id="CM055105">
    <property type="protein sequence ID" value="KAJ7531175.1"/>
    <property type="molecule type" value="Genomic_DNA"/>
</dbReference>
<keyword evidence="2" id="KW-1185">Reference proteome</keyword>
<dbReference type="Proteomes" id="UP001162992">
    <property type="component" value="Chromosome 14"/>
</dbReference>
<accession>A0ACC2BN38</accession>
<organism evidence="1 2">
    <name type="scientific">Diphasiastrum complanatum</name>
    <name type="common">Issler's clubmoss</name>
    <name type="synonym">Lycopodium complanatum</name>
    <dbReference type="NCBI Taxonomy" id="34168"/>
    <lineage>
        <taxon>Eukaryota</taxon>
        <taxon>Viridiplantae</taxon>
        <taxon>Streptophyta</taxon>
        <taxon>Embryophyta</taxon>
        <taxon>Tracheophyta</taxon>
        <taxon>Lycopodiopsida</taxon>
        <taxon>Lycopodiales</taxon>
        <taxon>Lycopodiaceae</taxon>
        <taxon>Lycopodioideae</taxon>
        <taxon>Diphasiastrum</taxon>
    </lineage>
</organism>
<evidence type="ECO:0000313" key="1">
    <source>
        <dbReference type="EMBL" id="KAJ7531175.1"/>
    </source>
</evidence>
<protein>
    <submittedName>
        <fullName evidence="1">Uncharacterized protein</fullName>
    </submittedName>
</protein>
<name>A0ACC2BN38_DIPCM</name>
<comment type="caution">
    <text evidence="1">The sequence shown here is derived from an EMBL/GenBank/DDBJ whole genome shotgun (WGS) entry which is preliminary data.</text>
</comment>
<proteinExistence type="predicted"/>
<reference evidence="2" key="1">
    <citation type="journal article" date="2024" name="Proc. Natl. Acad. Sci. U.S.A.">
        <title>Extraordinary preservation of gene collinearity over three hundred million years revealed in homosporous lycophytes.</title>
        <authorList>
            <person name="Li C."/>
            <person name="Wickell D."/>
            <person name="Kuo L.Y."/>
            <person name="Chen X."/>
            <person name="Nie B."/>
            <person name="Liao X."/>
            <person name="Peng D."/>
            <person name="Ji J."/>
            <person name="Jenkins J."/>
            <person name="Williams M."/>
            <person name="Shu S."/>
            <person name="Plott C."/>
            <person name="Barry K."/>
            <person name="Rajasekar S."/>
            <person name="Grimwood J."/>
            <person name="Han X."/>
            <person name="Sun S."/>
            <person name="Hou Z."/>
            <person name="He W."/>
            <person name="Dai G."/>
            <person name="Sun C."/>
            <person name="Schmutz J."/>
            <person name="Leebens-Mack J.H."/>
            <person name="Li F.W."/>
            <person name="Wang L."/>
        </authorList>
    </citation>
    <scope>NUCLEOTIDE SEQUENCE [LARGE SCALE GENOMIC DNA]</scope>
    <source>
        <strain evidence="2">cv. PW_Plant_1</strain>
    </source>
</reference>